<dbReference type="InterPro" id="IPR053140">
    <property type="entry name" value="GDSL_Rv0518-like"/>
</dbReference>
<name>B8LXC2_TALSN</name>
<dbReference type="RefSeq" id="XP_002340590.1">
    <property type="nucleotide sequence ID" value="XM_002340549.1"/>
</dbReference>
<dbReference type="VEuPathDB" id="FungiDB:TSTA_066500"/>
<dbReference type="eggNOG" id="ENOG502QVFK">
    <property type="taxonomic scope" value="Eukaryota"/>
</dbReference>
<gene>
    <name evidence="2" type="ORF">TSTA_066500</name>
</gene>
<dbReference type="Pfam" id="PF13472">
    <property type="entry name" value="Lipase_GDSL_2"/>
    <property type="match status" value="1"/>
</dbReference>
<accession>B8LXC2</accession>
<dbReference type="Proteomes" id="UP000001745">
    <property type="component" value="Unassembled WGS sequence"/>
</dbReference>
<dbReference type="GeneID" id="8108507"/>
<dbReference type="EMBL" id="EQ962652">
    <property type="protein sequence ID" value="EED23203.1"/>
    <property type="molecule type" value="Genomic_DNA"/>
</dbReference>
<evidence type="ECO:0000313" key="2">
    <source>
        <dbReference type="EMBL" id="EED23203.1"/>
    </source>
</evidence>
<dbReference type="InterPro" id="IPR036514">
    <property type="entry name" value="SGNH_hydro_sf"/>
</dbReference>
<keyword evidence="3" id="KW-1185">Reference proteome</keyword>
<dbReference type="InterPro" id="IPR013830">
    <property type="entry name" value="SGNH_hydro"/>
</dbReference>
<dbReference type="STRING" id="441959.B8LXC2"/>
<dbReference type="SUPFAM" id="SSF52266">
    <property type="entry name" value="SGNH hydrolase"/>
    <property type="match status" value="1"/>
</dbReference>
<dbReference type="AlphaFoldDB" id="B8LXC2"/>
<protein>
    <recommendedName>
        <fullName evidence="1">SGNH hydrolase-type esterase domain-containing protein</fullName>
    </recommendedName>
</protein>
<dbReference type="OrthoDB" id="3915838at2759"/>
<dbReference type="PANTHER" id="PTHR43784:SF2">
    <property type="entry name" value="GDSL-LIKE LIPASE_ACYLHYDROLASE, PUTATIVE (AFU_ORTHOLOGUE AFUA_2G00820)-RELATED"/>
    <property type="match status" value="1"/>
</dbReference>
<organism evidence="2 3">
    <name type="scientific">Talaromyces stipitatus (strain ATCC 10500 / CBS 375.48 / QM 6759 / NRRL 1006)</name>
    <name type="common">Penicillium stipitatum</name>
    <dbReference type="NCBI Taxonomy" id="441959"/>
    <lineage>
        <taxon>Eukaryota</taxon>
        <taxon>Fungi</taxon>
        <taxon>Dikarya</taxon>
        <taxon>Ascomycota</taxon>
        <taxon>Pezizomycotina</taxon>
        <taxon>Eurotiomycetes</taxon>
        <taxon>Eurotiomycetidae</taxon>
        <taxon>Eurotiales</taxon>
        <taxon>Trichocomaceae</taxon>
        <taxon>Talaromyces</taxon>
        <taxon>Talaromyces sect. Talaromyces</taxon>
    </lineage>
</organism>
<reference evidence="3" key="1">
    <citation type="journal article" date="2015" name="Genome Announc.">
        <title>Genome sequence of the AIDS-associated pathogen Penicillium marneffei (ATCC18224) and its near taxonomic relative Talaromyces stipitatus (ATCC10500).</title>
        <authorList>
            <person name="Nierman W.C."/>
            <person name="Fedorova-Abrams N.D."/>
            <person name="Andrianopoulos A."/>
        </authorList>
    </citation>
    <scope>NUCLEOTIDE SEQUENCE [LARGE SCALE GENOMIC DNA]</scope>
    <source>
        <strain evidence="3">ATCC 10500 / CBS 375.48 / QM 6759 / NRRL 1006</strain>
    </source>
</reference>
<dbReference type="PhylomeDB" id="B8LXC2"/>
<dbReference type="Gene3D" id="3.40.50.1110">
    <property type="entry name" value="SGNH hydrolase"/>
    <property type="match status" value="1"/>
</dbReference>
<evidence type="ECO:0000313" key="3">
    <source>
        <dbReference type="Proteomes" id="UP000001745"/>
    </source>
</evidence>
<dbReference type="InParanoid" id="B8LXC2"/>
<sequence length="384" mass="42191">MLRQSDIAEKPRQNWVSAWYAAPQEMPSASLEGRTLRQIAFLHAEGEQIRVHLSNRYGHGSVTLSSMSVGIVIQGPIVRESRPLRFAGKATLTLSPGQEVEFTNLAVTFVTQGDCTTGHLTAQQTSYVSGRSDVSCCPSEFSWLAYPVQTSSYWLLSGVDVLPREPIKAIVAFGSSTTDGACSTLNANRLWTDYLALRLSVAGETCFMSVINASISGNTLTAIERPQDEYFAIPQFLFGEPGQVRLAWDACTHTGATDLIVNIGSNDLRLGVTADVLIEAYKQLVQLSRKSLRRIFGTTILPGGYTPEQAEQRRLVNQWLLDEGLQWLDAVFDLATPLRSLENEDILHAEFDSGDGVHPNDEGYRLMAEAIDISKLSGSEKTQD</sequence>
<dbReference type="HOGENOM" id="CLU_029872_1_0_1"/>
<evidence type="ECO:0000259" key="1">
    <source>
        <dbReference type="Pfam" id="PF13472"/>
    </source>
</evidence>
<feature type="domain" description="SGNH hydrolase-type esterase" evidence="1">
    <location>
        <begin position="172"/>
        <end position="366"/>
    </location>
</feature>
<proteinExistence type="predicted"/>
<dbReference type="PANTHER" id="PTHR43784">
    <property type="entry name" value="GDSL-LIKE LIPASE/ACYLHYDROLASE, PUTATIVE (AFU_ORTHOLOGUE AFUA_2G00820)-RELATED"/>
    <property type="match status" value="1"/>
</dbReference>